<protein>
    <submittedName>
        <fullName evidence="3">Uncharacterized protein</fullName>
    </submittedName>
</protein>
<feature type="coiled-coil region" evidence="1">
    <location>
        <begin position="89"/>
        <end position="140"/>
    </location>
</feature>
<evidence type="ECO:0000256" key="1">
    <source>
        <dbReference type="SAM" id="Coils"/>
    </source>
</evidence>
<organism evidence="3 4">
    <name type="scientific">Callosobruchus maculatus</name>
    <name type="common">Southern cowpea weevil</name>
    <name type="synonym">Pulse bruchid</name>
    <dbReference type="NCBI Taxonomy" id="64391"/>
    <lineage>
        <taxon>Eukaryota</taxon>
        <taxon>Metazoa</taxon>
        <taxon>Ecdysozoa</taxon>
        <taxon>Arthropoda</taxon>
        <taxon>Hexapoda</taxon>
        <taxon>Insecta</taxon>
        <taxon>Pterygota</taxon>
        <taxon>Neoptera</taxon>
        <taxon>Endopterygota</taxon>
        <taxon>Coleoptera</taxon>
        <taxon>Polyphaga</taxon>
        <taxon>Cucujiformia</taxon>
        <taxon>Chrysomeloidea</taxon>
        <taxon>Chrysomelidae</taxon>
        <taxon>Bruchinae</taxon>
        <taxon>Bruchini</taxon>
        <taxon>Callosobruchus</taxon>
    </lineage>
</organism>
<feature type="compositionally biased region" description="Acidic residues" evidence="2">
    <location>
        <begin position="217"/>
        <end position="227"/>
    </location>
</feature>
<keyword evidence="1" id="KW-0175">Coiled coil</keyword>
<dbReference type="EMBL" id="CAACVG010015296">
    <property type="protein sequence ID" value="VEN64345.1"/>
    <property type="molecule type" value="Genomic_DNA"/>
</dbReference>
<dbReference type="AlphaFoldDB" id="A0A653DXW1"/>
<name>A0A653DXW1_CALMS</name>
<evidence type="ECO:0000313" key="3">
    <source>
        <dbReference type="EMBL" id="VEN64345.1"/>
    </source>
</evidence>
<dbReference type="OrthoDB" id="7682084at2759"/>
<reference evidence="3 4" key="1">
    <citation type="submission" date="2019-01" db="EMBL/GenBank/DDBJ databases">
        <authorList>
            <person name="Sayadi A."/>
        </authorList>
    </citation>
    <scope>NUCLEOTIDE SEQUENCE [LARGE SCALE GENOMIC DNA]</scope>
</reference>
<feature type="region of interest" description="Disordered" evidence="2">
    <location>
        <begin position="212"/>
        <end position="264"/>
    </location>
</feature>
<evidence type="ECO:0000256" key="2">
    <source>
        <dbReference type="SAM" id="MobiDB-lite"/>
    </source>
</evidence>
<evidence type="ECO:0000313" key="4">
    <source>
        <dbReference type="Proteomes" id="UP000410492"/>
    </source>
</evidence>
<proteinExistence type="predicted"/>
<sequence length="264" mass="29793">MSPDEATKLPKTNSMENVLHNALLMTEIGIDLKDRFIAGEKYINQLKTILLGADKAISALHFISKSSLEQAQHILTSLVQSDFPNNAFKQECERLLGIVEKQLLELELKNSEASCTNLDMEQLSDKIRYLESKQKNLEAIISPHTSSSKNVRADINEKYPENLSRESLIDLNTVVNLPPVPEDIFTSFNNRPKRSSSLSSLKSMRKIKMFLQRAESSDDEDSSENEERDYPRSFYGDSEDGKPPSPHSPLSKKVLGNIKEEAHD</sequence>
<accession>A0A653DXW1</accession>
<keyword evidence="4" id="KW-1185">Reference proteome</keyword>
<gene>
    <name evidence="3" type="ORF">CALMAC_LOCUS20891</name>
</gene>
<dbReference type="Proteomes" id="UP000410492">
    <property type="component" value="Unassembled WGS sequence"/>
</dbReference>